<protein>
    <submittedName>
        <fullName evidence="1">Uncharacterized protein</fullName>
    </submittedName>
</protein>
<accession>A0AAE1ANA3</accession>
<name>A0AAE1ANA3_9GAST</name>
<reference evidence="1" key="1">
    <citation type="journal article" date="2023" name="G3 (Bethesda)">
        <title>A reference genome for the long-term kleptoplast-retaining sea slug Elysia crispata morphotype clarki.</title>
        <authorList>
            <person name="Eastman K.E."/>
            <person name="Pendleton A.L."/>
            <person name="Shaikh M.A."/>
            <person name="Suttiyut T."/>
            <person name="Ogas R."/>
            <person name="Tomko P."/>
            <person name="Gavelis G."/>
            <person name="Widhalm J.R."/>
            <person name="Wisecaver J.H."/>
        </authorList>
    </citation>
    <scope>NUCLEOTIDE SEQUENCE</scope>
    <source>
        <strain evidence="1">ECLA1</strain>
    </source>
</reference>
<dbReference type="Proteomes" id="UP001283361">
    <property type="component" value="Unassembled WGS sequence"/>
</dbReference>
<feature type="non-terminal residue" evidence="1">
    <location>
        <position position="1"/>
    </location>
</feature>
<sequence length="173" mass="18994">GVKVAESVAHMPSMSDGRGSVILSVLLPPQPAADLSRASLDPEENTATVKQSVAIEPGARGLVGIRRGGERTQGRAGRKRRDPHLIACRAPAMKPLVQRDPHLIACRAPAMKPLVQRDPHLIACRAPAMKPLVHVTRYFSGRRLYRNTVDSTGLTTRYLNPVHARRSSRRVHR</sequence>
<organism evidence="1 2">
    <name type="scientific">Elysia crispata</name>
    <name type="common">lettuce slug</name>
    <dbReference type="NCBI Taxonomy" id="231223"/>
    <lineage>
        <taxon>Eukaryota</taxon>
        <taxon>Metazoa</taxon>
        <taxon>Spiralia</taxon>
        <taxon>Lophotrochozoa</taxon>
        <taxon>Mollusca</taxon>
        <taxon>Gastropoda</taxon>
        <taxon>Heterobranchia</taxon>
        <taxon>Euthyneura</taxon>
        <taxon>Panpulmonata</taxon>
        <taxon>Sacoglossa</taxon>
        <taxon>Placobranchoidea</taxon>
        <taxon>Plakobranchidae</taxon>
        <taxon>Elysia</taxon>
    </lineage>
</organism>
<dbReference type="EMBL" id="JAWDGP010001518">
    <property type="protein sequence ID" value="KAK3790853.1"/>
    <property type="molecule type" value="Genomic_DNA"/>
</dbReference>
<keyword evidence="2" id="KW-1185">Reference proteome</keyword>
<gene>
    <name evidence="1" type="ORF">RRG08_060893</name>
</gene>
<comment type="caution">
    <text evidence="1">The sequence shown here is derived from an EMBL/GenBank/DDBJ whole genome shotgun (WGS) entry which is preliminary data.</text>
</comment>
<evidence type="ECO:0000313" key="1">
    <source>
        <dbReference type="EMBL" id="KAK3790853.1"/>
    </source>
</evidence>
<dbReference type="AlphaFoldDB" id="A0AAE1ANA3"/>
<proteinExistence type="predicted"/>
<evidence type="ECO:0000313" key="2">
    <source>
        <dbReference type="Proteomes" id="UP001283361"/>
    </source>
</evidence>